<accession>A0A7X3S5T9</accession>
<keyword evidence="2" id="KW-0238">DNA-binding</keyword>
<evidence type="ECO:0000313" key="5">
    <source>
        <dbReference type="EMBL" id="MXN63466.1"/>
    </source>
</evidence>
<dbReference type="EMBL" id="WUMV01000001">
    <property type="protein sequence ID" value="MXN63466.1"/>
    <property type="molecule type" value="Genomic_DNA"/>
</dbReference>
<dbReference type="InterPro" id="IPR016032">
    <property type="entry name" value="Sig_transdc_resp-reg_C-effctor"/>
</dbReference>
<dbReference type="CDD" id="cd06170">
    <property type="entry name" value="LuxR_C_like"/>
    <property type="match status" value="1"/>
</dbReference>
<dbReference type="SUPFAM" id="SSF46894">
    <property type="entry name" value="C-terminal effector domain of the bipartite response regulators"/>
    <property type="match status" value="1"/>
</dbReference>
<comment type="caution">
    <text evidence="5">The sequence shown here is derived from an EMBL/GenBank/DDBJ whole genome shotgun (WGS) entry which is preliminary data.</text>
</comment>
<evidence type="ECO:0000259" key="4">
    <source>
        <dbReference type="PROSITE" id="PS50043"/>
    </source>
</evidence>
<dbReference type="GO" id="GO:0006355">
    <property type="term" value="P:regulation of DNA-templated transcription"/>
    <property type="evidence" value="ECO:0007669"/>
    <property type="project" value="InterPro"/>
</dbReference>
<keyword evidence="3" id="KW-0804">Transcription</keyword>
<dbReference type="InterPro" id="IPR036388">
    <property type="entry name" value="WH-like_DNA-bd_sf"/>
</dbReference>
<organism evidence="5 6">
    <name type="scientific">Stappia sediminis</name>
    <dbReference type="NCBI Taxonomy" id="2692190"/>
    <lineage>
        <taxon>Bacteria</taxon>
        <taxon>Pseudomonadati</taxon>
        <taxon>Pseudomonadota</taxon>
        <taxon>Alphaproteobacteria</taxon>
        <taxon>Hyphomicrobiales</taxon>
        <taxon>Stappiaceae</taxon>
        <taxon>Stappia</taxon>
    </lineage>
</organism>
<dbReference type="Proteomes" id="UP000433101">
    <property type="component" value="Unassembled WGS sequence"/>
</dbReference>
<name>A0A7X3S5T9_9HYPH</name>
<dbReference type="Gene3D" id="1.10.10.10">
    <property type="entry name" value="Winged helix-like DNA-binding domain superfamily/Winged helix DNA-binding domain"/>
    <property type="match status" value="1"/>
</dbReference>
<dbReference type="PROSITE" id="PS50043">
    <property type="entry name" value="HTH_LUXR_2"/>
    <property type="match status" value="1"/>
</dbReference>
<sequence>MTGAKEAPSAEKPFESMKMTDIDVKSRQGGTQDHAPLLELNDRYERAAFVVDGDAHLIEANEYADRLLKCGTDLRLRDNFIEFAEKNGQSRFSDTLRQLCAKSTGSQEEFIIECPSTGRRPIHMEIQKISGEDRFLVTAVDLNETAIGPMARLQHVFDLTKREADIARLMATPLTEAEIANSLGISTNTLRSHRKTIYAKLNVANRVDLTLLLRRLA</sequence>
<dbReference type="PRINTS" id="PR00038">
    <property type="entry name" value="HTHLUXR"/>
</dbReference>
<dbReference type="AlphaFoldDB" id="A0A7X3S5T9"/>
<feature type="domain" description="HTH luxR-type" evidence="4">
    <location>
        <begin position="152"/>
        <end position="217"/>
    </location>
</feature>
<protein>
    <recommendedName>
        <fullName evidence="4">HTH luxR-type domain-containing protein</fullName>
    </recommendedName>
</protein>
<dbReference type="PANTHER" id="PTHR44688">
    <property type="entry name" value="DNA-BINDING TRANSCRIPTIONAL ACTIVATOR DEVR_DOSR"/>
    <property type="match status" value="1"/>
</dbReference>
<dbReference type="SMART" id="SM00421">
    <property type="entry name" value="HTH_LUXR"/>
    <property type="match status" value="1"/>
</dbReference>
<dbReference type="RefSeq" id="WP_160773722.1">
    <property type="nucleotide sequence ID" value="NZ_WUMV01000001.1"/>
</dbReference>
<dbReference type="InterPro" id="IPR000792">
    <property type="entry name" value="Tscrpt_reg_LuxR_C"/>
</dbReference>
<evidence type="ECO:0000256" key="2">
    <source>
        <dbReference type="ARBA" id="ARBA00023125"/>
    </source>
</evidence>
<proteinExistence type="predicted"/>
<keyword evidence="1" id="KW-0805">Transcription regulation</keyword>
<dbReference type="GO" id="GO:0003677">
    <property type="term" value="F:DNA binding"/>
    <property type="evidence" value="ECO:0007669"/>
    <property type="project" value="UniProtKB-KW"/>
</dbReference>
<keyword evidence="6" id="KW-1185">Reference proteome</keyword>
<evidence type="ECO:0000313" key="6">
    <source>
        <dbReference type="Proteomes" id="UP000433101"/>
    </source>
</evidence>
<dbReference type="PANTHER" id="PTHR44688:SF16">
    <property type="entry name" value="DNA-BINDING TRANSCRIPTIONAL ACTIVATOR DEVR_DOSR"/>
    <property type="match status" value="1"/>
</dbReference>
<evidence type="ECO:0000256" key="3">
    <source>
        <dbReference type="ARBA" id="ARBA00023163"/>
    </source>
</evidence>
<evidence type="ECO:0000256" key="1">
    <source>
        <dbReference type="ARBA" id="ARBA00023015"/>
    </source>
</evidence>
<reference evidence="5 6" key="1">
    <citation type="submission" date="2019-12" db="EMBL/GenBank/DDBJ databases">
        <authorList>
            <person name="Li M."/>
        </authorList>
    </citation>
    <scope>NUCLEOTIDE SEQUENCE [LARGE SCALE GENOMIC DNA]</scope>
    <source>
        <strain evidence="5 6">GBMRC 2046</strain>
    </source>
</reference>
<gene>
    <name evidence="5" type="ORF">GR183_00990</name>
</gene>
<dbReference type="Pfam" id="PF00196">
    <property type="entry name" value="GerE"/>
    <property type="match status" value="1"/>
</dbReference>